<dbReference type="GeneID" id="20527123"/>
<proteinExistence type="predicted"/>
<feature type="compositionally biased region" description="Acidic residues" evidence="1">
    <location>
        <begin position="512"/>
        <end position="529"/>
    </location>
</feature>
<dbReference type="RefSeq" id="XP_009494574.1">
    <property type="nucleotide sequence ID" value="XM_009496299.1"/>
</dbReference>
<dbReference type="OrthoDB" id="283575at2759"/>
<keyword evidence="2" id="KW-0732">Signal</keyword>
<dbReference type="STRING" id="691883.A0A058ZBZ5"/>
<protein>
    <recommendedName>
        <fullName evidence="5">EGF-like domain-containing protein</fullName>
    </recommendedName>
</protein>
<feature type="chain" id="PRO_5001566819" description="EGF-like domain-containing protein" evidence="2">
    <location>
        <begin position="28"/>
        <end position="584"/>
    </location>
</feature>
<sequence length="584" mass="61333">MTPLRNTARMAVLATGALSLLARSALGTLAIEEMVGRLRKFDEGTNGDDRRGMVPERFWSRDQGDHEVCQPHMASYSAFVEEPCGGKVSCAKGLQCLPIGDSGTSECVPSLKGSQCISNYECPIWYSCYLGRCTLTGGAGQACDQVLVENEAVSSCGVGLKCVDGVCTGSRFGDFATDSAHCSSGMLNDHVCGARANGEECELSAECQPSSECVSGVCTSKGTSEAEAPEGRRCLTPGDCVFGHYCISPNGFAEDMNSYCIPARSLANGQWCNYTNGVCASGVCDEQGLCRRPRQKCDAESGCDEGFICACPKDANASDTDGLCIRDPCHRILLALHHCSIKHCQYSVLDSGIPNYAGACVSVSCPDLYDRFEYCRASRQTLAPVMPNPDESTPCEEGTVDDNGDLCSQGAADEADDEQPDGGEDHDDMGEEGATSNTTDDQDQDQQQGEEADQEQPTLEPGVPEDDESDYPEGSATGEHPTAILPVDPTPAVDPLVDELATGSGADKSDGQDGDSGADDVDGEEEEEDHAAGTPSGSHSDGAPGQPPKKNSAAPAGPLEGVATLMTASMGLAFILAIEAMSRW</sequence>
<feature type="compositionally biased region" description="Acidic residues" evidence="1">
    <location>
        <begin position="440"/>
        <end position="454"/>
    </location>
</feature>
<dbReference type="Proteomes" id="UP000030693">
    <property type="component" value="Unassembled WGS sequence"/>
</dbReference>
<evidence type="ECO:0000313" key="4">
    <source>
        <dbReference type="Proteomes" id="UP000030693"/>
    </source>
</evidence>
<gene>
    <name evidence="3" type="ORF">H696_02398</name>
</gene>
<keyword evidence="4" id="KW-1185">Reference proteome</keyword>
<feature type="signal peptide" evidence="2">
    <location>
        <begin position="1"/>
        <end position="27"/>
    </location>
</feature>
<feature type="region of interest" description="Disordered" evidence="1">
    <location>
        <begin position="383"/>
        <end position="557"/>
    </location>
</feature>
<feature type="compositionally biased region" description="Acidic residues" evidence="1">
    <location>
        <begin position="413"/>
        <end position="431"/>
    </location>
</feature>
<dbReference type="EMBL" id="KB932203">
    <property type="protein sequence ID" value="KCV71451.1"/>
    <property type="molecule type" value="Genomic_DNA"/>
</dbReference>
<evidence type="ECO:0008006" key="5">
    <source>
        <dbReference type="Google" id="ProtNLM"/>
    </source>
</evidence>
<name>A0A058ZBZ5_FONAL</name>
<evidence type="ECO:0000256" key="2">
    <source>
        <dbReference type="SAM" id="SignalP"/>
    </source>
</evidence>
<reference evidence="3" key="1">
    <citation type="submission" date="2013-04" db="EMBL/GenBank/DDBJ databases">
        <title>The Genome Sequence of Fonticula alba ATCC 38817.</title>
        <authorList>
            <consortium name="The Broad Institute Genomics Platform"/>
            <person name="Russ C."/>
            <person name="Cuomo C."/>
            <person name="Burger G."/>
            <person name="Gray M.W."/>
            <person name="Holland P.W.H."/>
            <person name="King N."/>
            <person name="Lang F.B.F."/>
            <person name="Roger A.J."/>
            <person name="Ruiz-Trillo I."/>
            <person name="Brown M."/>
            <person name="Walker B."/>
            <person name="Young S."/>
            <person name="Zeng Q."/>
            <person name="Gargeya S."/>
            <person name="Fitzgerald M."/>
            <person name="Haas B."/>
            <person name="Abouelleil A."/>
            <person name="Allen A.W."/>
            <person name="Alvarado L."/>
            <person name="Arachchi H.M."/>
            <person name="Berlin A.M."/>
            <person name="Chapman S.B."/>
            <person name="Gainer-Dewar J."/>
            <person name="Goldberg J."/>
            <person name="Griggs A."/>
            <person name="Gujja S."/>
            <person name="Hansen M."/>
            <person name="Howarth C."/>
            <person name="Imamovic A."/>
            <person name="Ireland A."/>
            <person name="Larimer J."/>
            <person name="McCowan C."/>
            <person name="Murphy C."/>
            <person name="Pearson M."/>
            <person name="Poon T.W."/>
            <person name="Priest M."/>
            <person name="Roberts A."/>
            <person name="Saif S."/>
            <person name="Shea T."/>
            <person name="Sisk P."/>
            <person name="Sykes S."/>
            <person name="Wortman J."/>
            <person name="Nusbaum C."/>
            <person name="Birren B."/>
        </authorList>
    </citation>
    <scope>NUCLEOTIDE SEQUENCE [LARGE SCALE GENOMIC DNA]</scope>
    <source>
        <strain evidence="3">ATCC 38817</strain>
    </source>
</reference>
<evidence type="ECO:0000256" key="1">
    <source>
        <dbReference type="SAM" id="MobiDB-lite"/>
    </source>
</evidence>
<evidence type="ECO:0000313" key="3">
    <source>
        <dbReference type="EMBL" id="KCV71451.1"/>
    </source>
</evidence>
<organism evidence="3">
    <name type="scientific">Fonticula alba</name>
    <name type="common">Slime mold</name>
    <dbReference type="NCBI Taxonomy" id="691883"/>
    <lineage>
        <taxon>Eukaryota</taxon>
        <taxon>Rotosphaerida</taxon>
        <taxon>Fonticulaceae</taxon>
        <taxon>Fonticula</taxon>
    </lineage>
</organism>
<accession>A0A058ZBZ5</accession>
<dbReference type="AlphaFoldDB" id="A0A058ZBZ5"/>